<reference evidence="2" key="1">
    <citation type="submission" date="2009-12" db="EMBL/GenBank/DDBJ databases">
        <title>Complete sequence of Treponema azotonutricium strain ZAS-9.</title>
        <authorList>
            <person name="Tetu S.G."/>
            <person name="Matson E."/>
            <person name="Ren Q."/>
            <person name="Seshadri R."/>
            <person name="Elbourne L."/>
            <person name="Hassan K.A."/>
            <person name="Durkin A."/>
            <person name="Radune D."/>
            <person name="Mohamoud Y."/>
            <person name="Shay R."/>
            <person name="Jin S."/>
            <person name="Zhang X."/>
            <person name="Lucey K."/>
            <person name="Ballor N.R."/>
            <person name="Ottesen E."/>
            <person name="Rosenthal R."/>
            <person name="Allen A."/>
            <person name="Leadbetter J.R."/>
            <person name="Paulsen I.T."/>
        </authorList>
    </citation>
    <scope>NUCLEOTIDE SEQUENCE [LARGE SCALE GENOMIC DNA]</scope>
    <source>
        <strain evidence="2">ATCC BAA-888 / DSM 13862 / ZAS-9</strain>
    </source>
</reference>
<dbReference type="FunCoup" id="F5YDL2">
    <property type="interactions" value="17"/>
</dbReference>
<dbReference type="Gene3D" id="3.20.20.410">
    <property type="entry name" value="Protein of unknown function UPF0759"/>
    <property type="match status" value="1"/>
</dbReference>
<dbReference type="KEGG" id="taz:TREAZ_0310"/>
<evidence type="ECO:0000313" key="2">
    <source>
        <dbReference type="Proteomes" id="UP000009222"/>
    </source>
</evidence>
<dbReference type="EMBL" id="CP001841">
    <property type="protein sequence ID" value="AEF82602.1"/>
    <property type="molecule type" value="Genomic_DNA"/>
</dbReference>
<dbReference type="Proteomes" id="UP000009222">
    <property type="component" value="Chromosome"/>
</dbReference>
<proteinExistence type="predicted"/>
<protein>
    <recommendedName>
        <fullName evidence="3">DUF72 domain-containing protein</fullName>
    </recommendedName>
</protein>
<reference evidence="1 2" key="2">
    <citation type="journal article" date="2011" name="ISME J.">
        <title>RNA-seq reveals cooperative metabolic interactions between two termite-gut spirochete species in co-culture.</title>
        <authorList>
            <person name="Rosenthal A.Z."/>
            <person name="Matson E.G."/>
            <person name="Eldar A."/>
            <person name="Leadbetter J.R."/>
        </authorList>
    </citation>
    <scope>NUCLEOTIDE SEQUENCE [LARGE SCALE GENOMIC DNA]</scope>
    <source>
        <strain evidence="2">ATCC BAA-888 / DSM 13862 / ZAS-9</strain>
    </source>
</reference>
<dbReference type="PANTHER" id="PTHR30348:SF13">
    <property type="entry name" value="UPF0759 PROTEIN YUNF"/>
    <property type="match status" value="1"/>
</dbReference>
<accession>F5YDL2</accession>
<dbReference type="HOGENOM" id="CLU_046519_0_1_12"/>
<organism evidence="1 2">
    <name type="scientific">Leadbettera azotonutricia (strain ATCC BAA-888 / DSM 13862 / ZAS-9)</name>
    <name type="common">Treponema azotonutricium</name>
    <dbReference type="NCBI Taxonomy" id="545695"/>
    <lineage>
        <taxon>Bacteria</taxon>
        <taxon>Pseudomonadati</taxon>
        <taxon>Spirochaetota</taxon>
        <taxon>Spirochaetia</taxon>
        <taxon>Spirochaetales</taxon>
        <taxon>Breznakiellaceae</taxon>
        <taxon>Leadbettera</taxon>
    </lineage>
</organism>
<keyword evidence="2" id="KW-1185">Reference proteome</keyword>
<sequence length="267" mass="30736">MSKILVGTCGFYYTDWLGVVYPEGTPKKDFLSLYARRFRTVELDYTYYSMPKAENLAKMLVDGGASLTFSVKAHQSLTHKIDPAKWEQDAKTFREAIDPVLRAGRLEAVLVQFPYSFKYEEKNRRYLDSLLSFFSGVPLAVEFRNNEWFNDKLIEGMKKRGISLVSLDMPELAHLPPSMDLVTAPVSYIRLHGRNKDAWWGSDEVARYDYLYEDQELSEWVDRLKMVALEADKILVYFNNHAKGQAVQNAQSLMKILEKAGLYGQQA</sequence>
<dbReference type="eggNOG" id="COG1801">
    <property type="taxonomic scope" value="Bacteria"/>
</dbReference>
<dbReference type="InParanoid" id="F5YDL2"/>
<dbReference type="SUPFAM" id="SSF117396">
    <property type="entry name" value="TM1631-like"/>
    <property type="match status" value="1"/>
</dbReference>
<gene>
    <name evidence="1" type="ordered locus">TREAZ_0310</name>
</gene>
<dbReference type="RefSeq" id="WP_015711622.1">
    <property type="nucleotide sequence ID" value="NC_015577.1"/>
</dbReference>
<dbReference type="InterPro" id="IPR002763">
    <property type="entry name" value="DUF72"/>
</dbReference>
<evidence type="ECO:0000313" key="1">
    <source>
        <dbReference type="EMBL" id="AEF82602.1"/>
    </source>
</evidence>
<dbReference type="OrthoDB" id="9780310at2"/>
<dbReference type="STRING" id="545695.TREAZ_0310"/>
<name>F5YDL2_LEAAZ</name>
<dbReference type="AlphaFoldDB" id="F5YDL2"/>
<dbReference type="PANTHER" id="PTHR30348">
    <property type="entry name" value="UNCHARACTERIZED PROTEIN YECE"/>
    <property type="match status" value="1"/>
</dbReference>
<dbReference type="InterPro" id="IPR036520">
    <property type="entry name" value="UPF0759_sf"/>
</dbReference>
<evidence type="ECO:0008006" key="3">
    <source>
        <dbReference type="Google" id="ProtNLM"/>
    </source>
</evidence>
<dbReference type="Pfam" id="PF01904">
    <property type="entry name" value="DUF72"/>
    <property type="match status" value="1"/>
</dbReference>